<evidence type="ECO:0000256" key="1">
    <source>
        <dbReference type="SAM" id="SignalP"/>
    </source>
</evidence>
<dbReference type="EMBL" id="CP042425">
    <property type="protein sequence ID" value="QEL18964.1"/>
    <property type="molecule type" value="Genomic_DNA"/>
</dbReference>
<keyword evidence="3" id="KW-1185">Reference proteome</keyword>
<dbReference type="AlphaFoldDB" id="A0A5C1AP17"/>
<gene>
    <name evidence="2" type="ORF">PX52LOC_06014</name>
</gene>
<accession>A0A5C1AP17</accession>
<dbReference type="OrthoDB" id="257825at2"/>
<dbReference type="RefSeq" id="WP_149113410.1">
    <property type="nucleotide sequence ID" value="NZ_CP042425.1"/>
</dbReference>
<proteinExistence type="predicted"/>
<name>A0A5C1AP17_9BACT</name>
<feature type="chain" id="PRO_5022982338" evidence="1">
    <location>
        <begin position="25"/>
        <end position="400"/>
    </location>
</feature>
<organism evidence="2 3">
    <name type="scientific">Limnoglobus roseus</name>
    <dbReference type="NCBI Taxonomy" id="2598579"/>
    <lineage>
        <taxon>Bacteria</taxon>
        <taxon>Pseudomonadati</taxon>
        <taxon>Planctomycetota</taxon>
        <taxon>Planctomycetia</taxon>
        <taxon>Gemmatales</taxon>
        <taxon>Gemmataceae</taxon>
        <taxon>Limnoglobus</taxon>
    </lineage>
</organism>
<feature type="signal peptide" evidence="1">
    <location>
        <begin position="1"/>
        <end position="24"/>
    </location>
</feature>
<dbReference type="Proteomes" id="UP000324974">
    <property type="component" value="Chromosome"/>
</dbReference>
<keyword evidence="1" id="KW-0732">Signal</keyword>
<dbReference type="KEGG" id="lrs:PX52LOC_06014"/>
<reference evidence="3" key="1">
    <citation type="submission" date="2019-08" db="EMBL/GenBank/DDBJ databases">
        <title>Limnoglobus roseus gen. nov., sp. nov., a novel freshwater planctomycete with a giant genome from the family Gemmataceae.</title>
        <authorList>
            <person name="Kulichevskaya I.S."/>
            <person name="Naumoff D.G."/>
            <person name="Miroshnikov K."/>
            <person name="Ivanova A."/>
            <person name="Philippov D.A."/>
            <person name="Hakobyan A."/>
            <person name="Rijpstra I.C."/>
            <person name="Sinninghe Damste J.S."/>
            <person name="Liesack W."/>
            <person name="Dedysh S.N."/>
        </authorList>
    </citation>
    <scope>NUCLEOTIDE SEQUENCE [LARGE SCALE GENOMIC DNA]</scope>
    <source>
        <strain evidence="3">PX52</strain>
    </source>
</reference>
<sequence length="400" mass="44133">MRQSLYGGLWVAVTLLATTSTTQAQPFAETSSIPGRPEVIVPIPTGKPDQNGFYGQVSFTILTQSFGLGDQTVAFRGLIDSVGQLTGLPGTYLGSGVPALTTDQFGRRSWQPGYQFNLGYKFDNGLSVYAKFGQAVKQKYSAGASGPAAPFFRSRPDLADTYLTAAVFNFPSDYAGPSVKTTLDLNPNFPPGNFYGIWNGAQTMDIQFEQSFTQGDFAARVPLFETEYSRVYGFGGLRYAWFMERFYWRTVAGNIDGIAFPQDVAIYTNTLSQRMYGPMIGCGNEVYIGKRFAVGVDVSAAGLVNVAKEKVKYKLGDESTAAGRKRVEFELVPNANVDFNLMWYPIEGVQLQAGYSFQSYFGTRYMKEPIAFDFGALDPAYNIKAFRFVSMFNFGVGFFF</sequence>
<evidence type="ECO:0000313" key="2">
    <source>
        <dbReference type="EMBL" id="QEL18964.1"/>
    </source>
</evidence>
<evidence type="ECO:0000313" key="3">
    <source>
        <dbReference type="Proteomes" id="UP000324974"/>
    </source>
</evidence>
<protein>
    <submittedName>
        <fullName evidence="2">Uncharacterized protein</fullName>
    </submittedName>
</protein>